<dbReference type="Proteomes" id="UP000199729">
    <property type="component" value="Chromosome"/>
</dbReference>
<accession>A0A221KFH6</accession>
<proteinExistence type="predicted"/>
<evidence type="ECO:0008006" key="3">
    <source>
        <dbReference type="Google" id="ProtNLM"/>
    </source>
</evidence>
<sequence>MHLLVPFAFVPSEGVHRALSGLALPHLRRLLARLRHVTPDHGDELSLSPPHERAWARARGWPLTDGLLPLAAQAARDAGLSVPIGSGWAFVHPTHWHWGTEQASLTDPAALALDDTNARPLFNALVPLFADAGWRLHWLRPDVWLAQHALLATLPTASLDRVIGRNVDPWLDAAPEVRPVLRQVRRLQAEAQMVLHTLGQPLEHPVNSIWFSGTGPAPAPTPIPPGWQVDTRLRAPALADEGAAWAAAWQALDAGPIQSLLTQPANAPVALTLCGERHALCFTRASTSPWWHRLGWLPAAPQPSTVLTTL</sequence>
<dbReference type="KEGG" id="vff:VITFI_CDS2000"/>
<reference evidence="1 2" key="1">
    <citation type="submission" date="2017-07" db="EMBL/GenBank/DDBJ databases">
        <title>Complete Genome Sequence of the cosmetic ferment Vitreoscilla filiformis (ATCC15551).</title>
        <authorList>
            <person name="Contreras S."/>
            <person name="Sagory-Zalkind P."/>
            <person name="Blanquart H."/>
            <person name="Iltis A."/>
            <person name="Morand S.C."/>
        </authorList>
    </citation>
    <scope>NUCLEOTIDE SEQUENCE [LARGE SCALE GENOMIC DNA]</scope>
    <source>
        <strain evidence="1 2">ATCC 15551</strain>
    </source>
</reference>
<gene>
    <name evidence="1" type="ORF">VITFI_CDS2000</name>
</gene>
<evidence type="ECO:0000313" key="2">
    <source>
        <dbReference type="Proteomes" id="UP000199729"/>
    </source>
</evidence>
<dbReference type="AlphaFoldDB" id="A0A221KFH6"/>
<name>A0A221KFH6_VITFI</name>
<organism evidence="1 2">
    <name type="scientific">Vitreoscilla filiformis</name>
    <dbReference type="NCBI Taxonomy" id="63"/>
    <lineage>
        <taxon>Bacteria</taxon>
        <taxon>Pseudomonadati</taxon>
        <taxon>Pseudomonadota</taxon>
        <taxon>Betaproteobacteria</taxon>
        <taxon>Neisseriales</taxon>
        <taxon>Neisseriaceae</taxon>
        <taxon>Vitreoscilla</taxon>
    </lineage>
</organism>
<protein>
    <recommendedName>
        <fullName evidence="3">Phosphoglycerate mutase</fullName>
    </recommendedName>
</protein>
<dbReference type="EMBL" id="CP022423">
    <property type="protein sequence ID" value="ASM77778.1"/>
    <property type="molecule type" value="Genomic_DNA"/>
</dbReference>
<dbReference type="OrthoDB" id="5295974at2"/>
<keyword evidence="2" id="KW-1185">Reference proteome</keyword>
<evidence type="ECO:0000313" key="1">
    <source>
        <dbReference type="EMBL" id="ASM77778.1"/>
    </source>
</evidence>
<dbReference type="RefSeq" id="WP_089416815.1">
    <property type="nucleotide sequence ID" value="NZ_CP022423.1"/>
</dbReference>